<feature type="domain" description="Enoyl reductase (ER)" evidence="2">
    <location>
        <begin position="10"/>
        <end position="299"/>
    </location>
</feature>
<dbReference type="InterPro" id="IPR036291">
    <property type="entry name" value="NAD(P)-bd_dom_sf"/>
</dbReference>
<dbReference type="PANTHER" id="PTHR44154">
    <property type="entry name" value="QUINONE OXIDOREDUCTASE"/>
    <property type="match status" value="1"/>
</dbReference>
<keyword evidence="1" id="KW-0521">NADP</keyword>
<keyword evidence="4" id="KW-1185">Reference proteome</keyword>
<dbReference type="Gene3D" id="3.40.50.720">
    <property type="entry name" value="NAD(P)-binding Rossmann-like Domain"/>
    <property type="match status" value="1"/>
</dbReference>
<evidence type="ECO:0000313" key="4">
    <source>
        <dbReference type="Proteomes" id="UP001500236"/>
    </source>
</evidence>
<protein>
    <submittedName>
        <fullName evidence="3">NADP-dependent oxidoreductase</fullName>
    </submittedName>
</protein>
<dbReference type="InterPro" id="IPR020843">
    <property type="entry name" value="ER"/>
</dbReference>
<evidence type="ECO:0000313" key="3">
    <source>
        <dbReference type="EMBL" id="GAA3069702.1"/>
    </source>
</evidence>
<dbReference type="InterPro" id="IPR051603">
    <property type="entry name" value="Zinc-ADH_QOR/CCCR"/>
</dbReference>
<dbReference type="InterPro" id="IPR011032">
    <property type="entry name" value="GroES-like_sf"/>
</dbReference>
<organism evidence="3 4">
    <name type="scientific">Nesterenkonia aethiopica</name>
    <dbReference type="NCBI Taxonomy" id="269144"/>
    <lineage>
        <taxon>Bacteria</taxon>
        <taxon>Bacillati</taxon>
        <taxon>Actinomycetota</taxon>
        <taxon>Actinomycetes</taxon>
        <taxon>Micrococcales</taxon>
        <taxon>Micrococcaceae</taxon>
        <taxon>Nesterenkonia</taxon>
    </lineage>
</organism>
<dbReference type="EMBL" id="BAAAVT010000014">
    <property type="protein sequence ID" value="GAA3069702.1"/>
    <property type="molecule type" value="Genomic_DNA"/>
</dbReference>
<reference evidence="4" key="1">
    <citation type="journal article" date="2019" name="Int. J. Syst. Evol. Microbiol.">
        <title>The Global Catalogue of Microorganisms (GCM) 10K type strain sequencing project: providing services to taxonomists for standard genome sequencing and annotation.</title>
        <authorList>
            <consortium name="The Broad Institute Genomics Platform"/>
            <consortium name="The Broad Institute Genome Sequencing Center for Infectious Disease"/>
            <person name="Wu L."/>
            <person name="Ma J."/>
        </authorList>
    </citation>
    <scope>NUCLEOTIDE SEQUENCE [LARGE SCALE GENOMIC DNA]</scope>
    <source>
        <strain evidence="4">JCM 14309</strain>
    </source>
</reference>
<name>A0ABP6LZZ6_9MICC</name>
<evidence type="ECO:0000256" key="1">
    <source>
        <dbReference type="ARBA" id="ARBA00022857"/>
    </source>
</evidence>
<dbReference type="Proteomes" id="UP001500236">
    <property type="component" value="Unassembled WGS sequence"/>
</dbReference>
<proteinExistence type="predicted"/>
<dbReference type="SUPFAM" id="SSF50129">
    <property type="entry name" value="GroES-like"/>
    <property type="match status" value="1"/>
</dbReference>
<dbReference type="Gene3D" id="3.90.180.10">
    <property type="entry name" value="Medium-chain alcohol dehydrogenases, catalytic domain"/>
    <property type="match status" value="1"/>
</dbReference>
<comment type="caution">
    <text evidence="3">The sequence shown here is derived from an EMBL/GenBank/DDBJ whole genome shotgun (WGS) entry which is preliminary data.</text>
</comment>
<dbReference type="Pfam" id="PF08240">
    <property type="entry name" value="ADH_N"/>
    <property type="match status" value="1"/>
</dbReference>
<dbReference type="SMART" id="SM00829">
    <property type="entry name" value="PKS_ER"/>
    <property type="match status" value="1"/>
</dbReference>
<dbReference type="SUPFAM" id="SSF51735">
    <property type="entry name" value="NAD(P)-binding Rossmann-fold domains"/>
    <property type="match status" value="1"/>
</dbReference>
<accession>A0ABP6LZZ6</accession>
<dbReference type="InterPro" id="IPR013154">
    <property type="entry name" value="ADH-like_N"/>
</dbReference>
<dbReference type="CDD" id="cd05289">
    <property type="entry name" value="MDR_like_2"/>
    <property type="match status" value="1"/>
</dbReference>
<dbReference type="PANTHER" id="PTHR44154:SF1">
    <property type="entry name" value="QUINONE OXIDOREDUCTASE"/>
    <property type="match status" value="1"/>
</dbReference>
<evidence type="ECO:0000259" key="2">
    <source>
        <dbReference type="SMART" id="SM00829"/>
    </source>
</evidence>
<dbReference type="Pfam" id="PF13602">
    <property type="entry name" value="ADH_zinc_N_2"/>
    <property type="match status" value="1"/>
</dbReference>
<gene>
    <name evidence="3" type="ORF">GCM10010529_22690</name>
</gene>
<sequence length="305" mass="32038">MRAAAIDEFGPAEVLRVREMPRPSPSSDGMLVRVLAAGVQLTDAAIRAGWRPPGAEIEFPQILGNEFAGVVEEVGSEVEGVRAGDEVAGFALLNCYAEYVAVPASQIVAKPAGVPWHVAGALSASGQTAHTAFEDLRIGADDVVLVCGAAGGVGTIFTQLAVRAGATVIGTASQVNHAYLRSLGAVPITYGPGQAERIRALSGRVDVVFDAAGHENLRTAVDLVADRDRIATIVDMALALELGCRIVRSRRDAARLADLMRRVTAGELEVHVRRTYGLDEVAAAHRDVETGHGRGKVVLEIGQAR</sequence>